<gene>
    <name evidence="1" type="ORF">CBW65_10865</name>
</gene>
<dbReference type="OrthoDB" id="2380901at2"/>
<reference evidence="2" key="1">
    <citation type="submission" date="2017-05" db="EMBL/GenBank/DDBJ databases">
        <authorList>
            <person name="Sung H."/>
        </authorList>
    </citation>
    <scope>NUCLEOTIDE SEQUENCE [LARGE SCALE GENOMIC DNA]</scope>
    <source>
        <strain evidence="2">AR23208</strain>
    </source>
</reference>
<organism evidence="1 2">
    <name type="scientific">Tumebacillus avium</name>
    <dbReference type="NCBI Taxonomy" id="1903704"/>
    <lineage>
        <taxon>Bacteria</taxon>
        <taxon>Bacillati</taxon>
        <taxon>Bacillota</taxon>
        <taxon>Bacilli</taxon>
        <taxon>Bacillales</taxon>
        <taxon>Alicyclobacillaceae</taxon>
        <taxon>Tumebacillus</taxon>
    </lineage>
</organism>
<evidence type="ECO:0000313" key="1">
    <source>
        <dbReference type="EMBL" id="ARU61450.1"/>
    </source>
</evidence>
<keyword evidence="2" id="KW-1185">Reference proteome</keyword>
<accession>A0A1Y0IMH7</accession>
<dbReference type="RefSeq" id="WP_087456830.1">
    <property type="nucleotide sequence ID" value="NZ_CP021434.1"/>
</dbReference>
<dbReference type="Proteomes" id="UP000195437">
    <property type="component" value="Chromosome"/>
</dbReference>
<evidence type="ECO:0000313" key="2">
    <source>
        <dbReference type="Proteomes" id="UP000195437"/>
    </source>
</evidence>
<protein>
    <submittedName>
        <fullName evidence="1">Uncharacterized protein</fullName>
    </submittedName>
</protein>
<dbReference type="AlphaFoldDB" id="A0A1Y0IMH7"/>
<sequence>MSTNFLQEGWAENRPVRFVSAGLTPLSLAGMYVLIRGYDPKGGPLLLARHKQVLDSIPGMSGHSALRLVHFVEVPPDLQVDSVKSVQDVLKRALRVRTPGMVVNAPVVPLEAKSPVYPVVPAWHEGMLAGYLDIGPMPVRTGNAYQCIRGIDKTTGKIVPVPGQKMIFDSLPSNPSYSPVRRLHYVRVPEEVEPDALQSVEHILERRLAVRPTTMFLNAPIPDA</sequence>
<proteinExistence type="predicted"/>
<dbReference type="KEGG" id="tum:CBW65_10865"/>
<dbReference type="EMBL" id="CP021434">
    <property type="protein sequence ID" value="ARU61450.1"/>
    <property type="molecule type" value="Genomic_DNA"/>
</dbReference>
<name>A0A1Y0IMH7_9BACL</name>